<dbReference type="InterPro" id="IPR003835">
    <property type="entry name" value="Glyco_trans_19"/>
</dbReference>
<protein>
    <recommendedName>
        <fullName evidence="1">lipid-A-disaccharide synthase</fullName>
        <ecNumber evidence="1">2.4.1.182</ecNumber>
    </recommendedName>
</protein>
<reference evidence="8" key="1">
    <citation type="submission" date="2018-05" db="EMBL/GenBank/DDBJ databases">
        <authorList>
            <person name="Lanie J.A."/>
            <person name="Ng W.-L."/>
            <person name="Kazmierczak K.M."/>
            <person name="Andrzejewski T.M."/>
            <person name="Davidsen T.M."/>
            <person name="Wayne K.J."/>
            <person name="Tettelin H."/>
            <person name="Glass J.I."/>
            <person name="Rusch D."/>
            <person name="Podicherti R."/>
            <person name="Tsui H.-C.T."/>
            <person name="Winkler M.E."/>
        </authorList>
    </citation>
    <scope>NUCLEOTIDE SEQUENCE</scope>
</reference>
<evidence type="ECO:0000256" key="3">
    <source>
        <dbReference type="ARBA" id="ARBA00022556"/>
    </source>
</evidence>
<dbReference type="GO" id="GO:0009245">
    <property type="term" value="P:lipid A biosynthetic process"/>
    <property type="evidence" value="ECO:0007669"/>
    <property type="project" value="UniProtKB-KW"/>
</dbReference>
<accession>A0A381QQJ0</accession>
<evidence type="ECO:0000256" key="7">
    <source>
        <dbReference type="ARBA" id="ARBA00048975"/>
    </source>
</evidence>
<keyword evidence="5" id="KW-0808">Transferase</keyword>
<evidence type="ECO:0000256" key="1">
    <source>
        <dbReference type="ARBA" id="ARBA00012687"/>
    </source>
</evidence>
<dbReference type="EMBL" id="UINC01001416">
    <property type="protein sequence ID" value="SUZ80177.1"/>
    <property type="molecule type" value="Genomic_DNA"/>
</dbReference>
<comment type="catalytic activity">
    <reaction evidence="7">
        <text>a lipid X + a UDP-2-N,3-O-bis[(3R)-3-hydroxyacyl]-alpha-D-glucosamine = a lipid A disaccharide + UDP + H(+)</text>
        <dbReference type="Rhea" id="RHEA:67828"/>
        <dbReference type="ChEBI" id="CHEBI:15378"/>
        <dbReference type="ChEBI" id="CHEBI:58223"/>
        <dbReference type="ChEBI" id="CHEBI:137748"/>
        <dbReference type="ChEBI" id="CHEBI:176338"/>
        <dbReference type="ChEBI" id="CHEBI:176343"/>
        <dbReference type="EC" id="2.4.1.182"/>
    </reaction>
</comment>
<evidence type="ECO:0000256" key="6">
    <source>
        <dbReference type="ARBA" id="ARBA00023098"/>
    </source>
</evidence>
<proteinExistence type="predicted"/>
<dbReference type="PANTHER" id="PTHR30372">
    <property type="entry name" value="LIPID-A-DISACCHARIDE SYNTHASE"/>
    <property type="match status" value="1"/>
</dbReference>
<dbReference type="EC" id="2.4.1.182" evidence="1"/>
<dbReference type="GO" id="GO:0005543">
    <property type="term" value="F:phospholipid binding"/>
    <property type="evidence" value="ECO:0007669"/>
    <property type="project" value="TreeGrafter"/>
</dbReference>
<dbReference type="Pfam" id="PF02684">
    <property type="entry name" value="LpxB"/>
    <property type="match status" value="1"/>
</dbReference>
<evidence type="ECO:0000256" key="4">
    <source>
        <dbReference type="ARBA" id="ARBA00022676"/>
    </source>
</evidence>
<keyword evidence="4" id="KW-0328">Glycosyltransferase</keyword>
<evidence type="ECO:0000256" key="5">
    <source>
        <dbReference type="ARBA" id="ARBA00022679"/>
    </source>
</evidence>
<dbReference type="GO" id="GO:0008915">
    <property type="term" value="F:lipid-A-disaccharide synthase activity"/>
    <property type="evidence" value="ECO:0007669"/>
    <property type="project" value="UniProtKB-EC"/>
</dbReference>
<name>A0A381QQJ0_9ZZZZ</name>
<organism evidence="8">
    <name type="scientific">marine metagenome</name>
    <dbReference type="NCBI Taxonomy" id="408172"/>
    <lineage>
        <taxon>unclassified sequences</taxon>
        <taxon>metagenomes</taxon>
        <taxon>ecological metagenomes</taxon>
    </lineage>
</organism>
<keyword evidence="6" id="KW-0443">Lipid metabolism</keyword>
<keyword evidence="2" id="KW-0444">Lipid biosynthesis</keyword>
<dbReference type="AlphaFoldDB" id="A0A381QQJ0"/>
<dbReference type="PANTHER" id="PTHR30372:SF4">
    <property type="entry name" value="LIPID-A-DISACCHARIDE SYNTHASE, MITOCHONDRIAL-RELATED"/>
    <property type="match status" value="1"/>
</dbReference>
<sequence>MENAGGNILENYSNYSVMGFVEVLYKLPLLLNKLKKCKKDILRLNPKLILLIDFPGFNLKIAKFAKRNGFNVHYYIPPKVWAWNSSRISILKKYVDKIYSILPFEKKYFLKNSLNVDYVGNPIMKKIDSFSINNSENLNNKIISLLPGSRIGELKYSLPIFKNLVEKLPNYTFNVCGVSDLPKSIYDGIKKFHNVNVIYENTYDTICNSVFSVVMSGTASLEVALLGVPQIVVFKISKLSYLIGKLLIKVNFISLVNLILSRNCVKELIQDQFNTVMIVDELKKIENNVKYRNNMIKSYSELRKIIGMSDASVKVSDKLLLSI</sequence>
<dbReference type="NCBIfam" id="TIGR00215">
    <property type="entry name" value="lpxB"/>
    <property type="match status" value="1"/>
</dbReference>
<dbReference type="SUPFAM" id="SSF53756">
    <property type="entry name" value="UDP-Glycosyltransferase/glycogen phosphorylase"/>
    <property type="match status" value="1"/>
</dbReference>
<dbReference type="GO" id="GO:0016020">
    <property type="term" value="C:membrane"/>
    <property type="evidence" value="ECO:0007669"/>
    <property type="project" value="GOC"/>
</dbReference>
<evidence type="ECO:0000256" key="2">
    <source>
        <dbReference type="ARBA" id="ARBA00022516"/>
    </source>
</evidence>
<keyword evidence="3" id="KW-0441">Lipid A biosynthesis</keyword>
<gene>
    <name evidence="8" type="ORF">METZ01_LOCUS33031</name>
</gene>
<evidence type="ECO:0000313" key="8">
    <source>
        <dbReference type="EMBL" id="SUZ80177.1"/>
    </source>
</evidence>